<sequence>MVLTKDIFEQTLRDAIKKREMPYYNKYAFHFRWADDDTGAERDFQSFKSMMDTCGFPNPDEWVIPLNSPIPEWEIVTKLAKIIGKVGDADGRSIIVIHYAGHGVPSSSSGELLFTNSRGKTIKAAAIIALLENSLPKDMPVDILLIFDCCGNFLARTLTPDSRLIEIITAGNKRDSIAFESTRNTSLTFELFMEVRSRARKSHLFVEVVDIVSEIRRTSPVKTPHHTSLLGIGSIRLPLGSNSAAMSNAIMGRIYPPLARYAATFSIHTSHTYDAKELEQLSSWIVNPEGDCKLTLEYVKETSSTLFIFEAPYTAFLRIQGLPGVTLLAEHEPSYPRVQQHIQPTPDHIVGTENM</sequence>
<keyword evidence="1" id="KW-0677">Repeat</keyword>
<dbReference type="Gene3D" id="3.40.50.1460">
    <property type="match status" value="1"/>
</dbReference>
<dbReference type="Proteomes" id="UP001583193">
    <property type="component" value="Unassembled WGS sequence"/>
</dbReference>
<accession>A0ABR3Y9G4</accession>
<feature type="domain" description="Raptor N-terminal CASPase-like" evidence="2">
    <location>
        <begin position="76"/>
        <end position="150"/>
    </location>
</feature>
<organism evidence="3 4">
    <name type="scientific">Paecilomyces lecythidis</name>
    <dbReference type="NCBI Taxonomy" id="3004212"/>
    <lineage>
        <taxon>Eukaryota</taxon>
        <taxon>Fungi</taxon>
        <taxon>Dikarya</taxon>
        <taxon>Ascomycota</taxon>
        <taxon>Pezizomycotina</taxon>
        <taxon>Eurotiomycetes</taxon>
        <taxon>Eurotiomycetidae</taxon>
        <taxon>Eurotiales</taxon>
        <taxon>Thermoascaceae</taxon>
        <taxon>Paecilomyces</taxon>
    </lineage>
</organism>
<keyword evidence="4" id="KW-1185">Reference proteome</keyword>
<comment type="caution">
    <text evidence="3">The sequence shown here is derived from an EMBL/GenBank/DDBJ whole genome shotgun (WGS) entry which is preliminary data.</text>
</comment>
<evidence type="ECO:0000259" key="2">
    <source>
        <dbReference type="Pfam" id="PF14538"/>
    </source>
</evidence>
<dbReference type="InterPro" id="IPR029347">
    <property type="entry name" value="Raptor_N"/>
</dbReference>
<gene>
    <name evidence="3" type="ORF">Plec18167_001603</name>
</gene>
<evidence type="ECO:0000256" key="1">
    <source>
        <dbReference type="ARBA" id="ARBA00022737"/>
    </source>
</evidence>
<name>A0ABR3Y9G4_9EURO</name>
<reference evidence="3 4" key="1">
    <citation type="journal article" date="2024" name="IMA Fungus">
        <title>IMA Genome - F19 : A genome assembly and annotation guide to empower mycologists, including annotated draft genome sequences of Ceratocystis pirilliformis, Diaporthe australafricana, Fusarium ophioides, Paecilomyces lecythidis, and Sporothrix stenoceras.</title>
        <authorList>
            <person name="Aylward J."/>
            <person name="Wilson A.M."/>
            <person name="Visagie C.M."/>
            <person name="Spraker J."/>
            <person name="Barnes I."/>
            <person name="Buitendag C."/>
            <person name="Ceriani C."/>
            <person name="Del Mar Angel L."/>
            <person name="du Plessis D."/>
            <person name="Fuchs T."/>
            <person name="Gasser K."/>
            <person name="Kramer D."/>
            <person name="Li W."/>
            <person name="Munsamy K."/>
            <person name="Piso A."/>
            <person name="Price J.L."/>
            <person name="Sonnekus B."/>
            <person name="Thomas C."/>
            <person name="van der Nest A."/>
            <person name="van Dijk A."/>
            <person name="van Heerden A."/>
            <person name="van Vuuren N."/>
            <person name="Yilmaz N."/>
            <person name="Duong T.A."/>
            <person name="van der Merwe N.A."/>
            <person name="Wingfield M.J."/>
            <person name="Wingfield B.D."/>
        </authorList>
    </citation>
    <scope>NUCLEOTIDE SEQUENCE [LARGE SCALE GENOMIC DNA]</scope>
    <source>
        <strain evidence="3 4">CMW 18167</strain>
    </source>
</reference>
<evidence type="ECO:0000313" key="4">
    <source>
        <dbReference type="Proteomes" id="UP001583193"/>
    </source>
</evidence>
<proteinExistence type="predicted"/>
<dbReference type="Pfam" id="PF14538">
    <property type="entry name" value="Raptor_N"/>
    <property type="match status" value="1"/>
</dbReference>
<dbReference type="EMBL" id="JAVDPF010000003">
    <property type="protein sequence ID" value="KAL1884946.1"/>
    <property type="molecule type" value="Genomic_DNA"/>
</dbReference>
<protein>
    <recommendedName>
        <fullName evidence="2">Raptor N-terminal CASPase-like domain-containing protein</fullName>
    </recommendedName>
</protein>
<evidence type="ECO:0000313" key="3">
    <source>
        <dbReference type="EMBL" id="KAL1884946.1"/>
    </source>
</evidence>